<organism evidence="2 3">
    <name type="scientific">Hirschia litorea</name>
    <dbReference type="NCBI Taxonomy" id="1199156"/>
    <lineage>
        <taxon>Bacteria</taxon>
        <taxon>Pseudomonadati</taxon>
        <taxon>Pseudomonadota</taxon>
        <taxon>Alphaproteobacteria</taxon>
        <taxon>Hyphomonadales</taxon>
        <taxon>Hyphomonadaceae</taxon>
        <taxon>Hirschia</taxon>
    </lineage>
</organism>
<accession>A0ABW2INH5</accession>
<dbReference type="Pfam" id="PF06242">
    <property type="entry name" value="TrcR"/>
    <property type="match status" value="1"/>
</dbReference>
<reference evidence="3" key="1">
    <citation type="journal article" date="2019" name="Int. J. Syst. Evol. Microbiol.">
        <title>The Global Catalogue of Microorganisms (GCM) 10K type strain sequencing project: providing services to taxonomists for standard genome sequencing and annotation.</title>
        <authorList>
            <consortium name="The Broad Institute Genomics Platform"/>
            <consortium name="The Broad Institute Genome Sequencing Center for Infectious Disease"/>
            <person name="Wu L."/>
            <person name="Ma J."/>
        </authorList>
    </citation>
    <scope>NUCLEOTIDE SEQUENCE [LARGE SCALE GENOMIC DNA]</scope>
    <source>
        <strain evidence="3">CCUG 51308</strain>
    </source>
</reference>
<sequence length="244" mass="26813">MANILMPKATAVWLVDNTALTFEQIADFCELHRLEVKGIADGEVAEHMRGVDPVSRGELTRAEIERGEKDPNHALKPASPKFDKVVAPPKRKGARYTPVSRRSDRPDAISWFLRHHPEISDAQISKIIGTTKNTIEAIRTKSHWNTENLKPVDPVTLGLCTQIELDALVAKASSKRRKMEEDREIGALGAGIDMVKTGDDGNVEVADPFRGFGSRPTQDDSKGADEPNADDVFANFGKSSSDDE</sequence>
<feature type="region of interest" description="Disordered" evidence="1">
    <location>
        <begin position="65"/>
        <end position="102"/>
    </location>
</feature>
<proteinExistence type="predicted"/>
<name>A0ABW2INH5_9PROT</name>
<gene>
    <name evidence="2" type="ORF">ACFQS8_12835</name>
</gene>
<comment type="caution">
    <text evidence="2">The sequence shown here is derived from an EMBL/GenBank/DDBJ whole genome shotgun (WGS) entry which is preliminary data.</text>
</comment>
<dbReference type="RefSeq" id="WP_382167992.1">
    <property type="nucleotide sequence ID" value="NZ_JBHTBR010000005.1"/>
</dbReference>
<evidence type="ECO:0000313" key="2">
    <source>
        <dbReference type="EMBL" id="MFC7292509.1"/>
    </source>
</evidence>
<feature type="region of interest" description="Disordered" evidence="1">
    <location>
        <begin position="196"/>
        <end position="244"/>
    </location>
</feature>
<dbReference type="EMBL" id="JBHTBR010000005">
    <property type="protein sequence ID" value="MFC7292509.1"/>
    <property type="molecule type" value="Genomic_DNA"/>
</dbReference>
<evidence type="ECO:0000313" key="3">
    <source>
        <dbReference type="Proteomes" id="UP001596492"/>
    </source>
</evidence>
<dbReference type="InterPro" id="IPR010421">
    <property type="entry name" value="TrcR"/>
</dbReference>
<keyword evidence="3" id="KW-1185">Reference proteome</keyword>
<protein>
    <submittedName>
        <fullName evidence="2">DUF1013 domain-containing protein</fullName>
    </submittedName>
</protein>
<evidence type="ECO:0000256" key="1">
    <source>
        <dbReference type="SAM" id="MobiDB-lite"/>
    </source>
</evidence>
<dbReference type="Proteomes" id="UP001596492">
    <property type="component" value="Unassembled WGS sequence"/>
</dbReference>